<dbReference type="InterPro" id="IPR017932">
    <property type="entry name" value="GATase_2_dom"/>
</dbReference>
<dbReference type="InterPro" id="IPR035490">
    <property type="entry name" value="GlmS/FrlB_SIS"/>
</dbReference>
<dbReference type="PANTHER" id="PTHR10937:SF0">
    <property type="entry name" value="GLUTAMINE--FRUCTOSE-6-PHOSPHATE TRANSAMINASE (ISOMERIZING)"/>
    <property type="match status" value="1"/>
</dbReference>
<reference evidence="13" key="1">
    <citation type="submission" date="2022-10" db="EMBL/GenBank/DDBJ databases">
        <title>The WGS of Solirubrobacter ginsenosidimutans DSM 21036.</title>
        <authorList>
            <person name="Jiang Z."/>
        </authorList>
    </citation>
    <scope>NUCLEOTIDE SEQUENCE</scope>
    <source>
        <strain evidence="13">DSM 21036</strain>
    </source>
</reference>
<dbReference type="FunFam" id="3.40.50.10490:FF:000002">
    <property type="entry name" value="Glutamine--fructose-6-phosphate aminotransferase [isomerizing]"/>
    <property type="match status" value="1"/>
</dbReference>
<keyword evidence="5 10" id="KW-0963">Cytoplasm</keyword>
<evidence type="ECO:0000313" key="14">
    <source>
        <dbReference type="Proteomes" id="UP001149140"/>
    </source>
</evidence>
<evidence type="ECO:0000259" key="11">
    <source>
        <dbReference type="PROSITE" id="PS51278"/>
    </source>
</evidence>
<dbReference type="Pfam" id="PF13522">
    <property type="entry name" value="GATase_6"/>
    <property type="match status" value="1"/>
</dbReference>
<dbReference type="InterPro" id="IPR046348">
    <property type="entry name" value="SIS_dom_sf"/>
</dbReference>
<dbReference type="GO" id="GO:0046349">
    <property type="term" value="P:amino sugar biosynthetic process"/>
    <property type="evidence" value="ECO:0007669"/>
    <property type="project" value="UniProtKB-ARBA"/>
</dbReference>
<keyword evidence="6 10" id="KW-0032">Aminotransferase</keyword>
<comment type="catalytic activity">
    <reaction evidence="1 10">
        <text>D-fructose 6-phosphate + L-glutamine = D-glucosamine 6-phosphate + L-glutamate</text>
        <dbReference type="Rhea" id="RHEA:13237"/>
        <dbReference type="ChEBI" id="CHEBI:29985"/>
        <dbReference type="ChEBI" id="CHEBI:58359"/>
        <dbReference type="ChEBI" id="CHEBI:58725"/>
        <dbReference type="ChEBI" id="CHEBI:61527"/>
        <dbReference type="EC" id="2.6.1.16"/>
    </reaction>
</comment>
<dbReference type="CDD" id="cd05008">
    <property type="entry name" value="SIS_GlmS_GlmD_1"/>
    <property type="match status" value="1"/>
</dbReference>
<dbReference type="GO" id="GO:0005829">
    <property type="term" value="C:cytosol"/>
    <property type="evidence" value="ECO:0007669"/>
    <property type="project" value="TreeGrafter"/>
</dbReference>
<evidence type="ECO:0000256" key="1">
    <source>
        <dbReference type="ARBA" id="ARBA00001031"/>
    </source>
</evidence>
<feature type="active site" description="Nucleophile; for GATase activity" evidence="10">
    <location>
        <position position="2"/>
    </location>
</feature>
<feature type="initiator methionine" description="Removed" evidence="10">
    <location>
        <position position="1"/>
    </location>
</feature>
<protein>
    <recommendedName>
        <fullName evidence="4 10">Glutamine--fructose-6-phosphate aminotransferase [isomerizing]</fullName>
        <ecNumber evidence="3 10">2.6.1.16</ecNumber>
    </recommendedName>
    <alternativeName>
        <fullName evidence="10">D-fructose-6-phosphate amidotransferase</fullName>
    </alternativeName>
    <alternativeName>
        <fullName evidence="10">GFAT</fullName>
    </alternativeName>
    <alternativeName>
        <fullName evidence="10">Glucosamine-6-phosphate synthase</fullName>
    </alternativeName>
    <alternativeName>
        <fullName evidence="10">Hexosephosphate aminotransferase</fullName>
    </alternativeName>
    <alternativeName>
        <fullName evidence="10">L-glutamine--D-fructose-6-phosphate amidotransferase</fullName>
    </alternativeName>
</protein>
<dbReference type="GO" id="GO:0006047">
    <property type="term" value="P:UDP-N-acetylglucosamine metabolic process"/>
    <property type="evidence" value="ECO:0007669"/>
    <property type="project" value="TreeGrafter"/>
</dbReference>
<keyword evidence="14" id="KW-1185">Reference proteome</keyword>
<dbReference type="SUPFAM" id="SSF56235">
    <property type="entry name" value="N-terminal nucleophile aminohydrolases (Ntn hydrolases)"/>
    <property type="match status" value="1"/>
</dbReference>
<gene>
    <name evidence="10 13" type="primary">glmS</name>
    <name evidence="13" type="ORF">OM076_34500</name>
</gene>
<dbReference type="Gene3D" id="3.60.20.10">
    <property type="entry name" value="Glutamine Phosphoribosylpyrophosphate, subunit 1, domain 1"/>
    <property type="match status" value="1"/>
</dbReference>
<keyword evidence="8" id="KW-0677">Repeat</keyword>
<dbReference type="PROSITE" id="PS51464">
    <property type="entry name" value="SIS"/>
    <property type="match status" value="2"/>
</dbReference>
<dbReference type="SUPFAM" id="SSF53697">
    <property type="entry name" value="SIS domain"/>
    <property type="match status" value="1"/>
</dbReference>
<evidence type="ECO:0000256" key="8">
    <source>
        <dbReference type="ARBA" id="ARBA00022737"/>
    </source>
</evidence>
<accession>A0A9X3N163</accession>
<dbReference type="AlphaFoldDB" id="A0A9X3N163"/>
<dbReference type="GO" id="GO:0006487">
    <property type="term" value="P:protein N-linked glycosylation"/>
    <property type="evidence" value="ECO:0007669"/>
    <property type="project" value="TreeGrafter"/>
</dbReference>
<comment type="function">
    <text evidence="10">Catalyzes the first step in hexosamine metabolism, converting fructose-6P into glucosamine-6P using glutamine as a nitrogen source.</text>
</comment>
<dbReference type="GO" id="GO:0097367">
    <property type="term" value="F:carbohydrate derivative binding"/>
    <property type="evidence" value="ECO:0007669"/>
    <property type="project" value="InterPro"/>
</dbReference>
<feature type="domain" description="Glutamine amidotransferase type-2" evidence="11">
    <location>
        <begin position="2"/>
        <end position="227"/>
    </location>
</feature>
<evidence type="ECO:0000256" key="9">
    <source>
        <dbReference type="ARBA" id="ARBA00022962"/>
    </source>
</evidence>
<evidence type="ECO:0000256" key="3">
    <source>
        <dbReference type="ARBA" id="ARBA00012916"/>
    </source>
</evidence>
<dbReference type="InterPro" id="IPR047084">
    <property type="entry name" value="GFAT_N"/>
</dbReference>
<evidence type="ECO:0000259" key="12">
    <source>
        <dbReference type="PROSITE" id="PS51464"/>
    </source>
</evidence>
<dbReference type="NCBIfam" id="TIGR01135">
    <property type="entry name" value="glmS"/>
    <property type="match status" value="1"/>
</dbReference>
<dbReference type="EMBL" id="JAPDOD010000047">
    <property type="protein sequence ID" value="MDA0165431.1"/>
    <property type="molecule type" value="Genomic_DNA"/>
</dbReference>
<feature type="active site" description="For Fru-6P isomerization activity" evidence="10">
    <location>
        <position position="611"/>
    </location>
</feature>
<dbReference type="EC" id="2.6.1.16" evidence="3 10"/>
<organism evidence="13 14">
    <name type="scientific">Solirubrobacter ginsenosidimutans</name>
    <dbReference type="NCBI Taxonomy" id="490573"/>
    <lineage>
        <taxon>Bacteria</taxon>
        <taxon>Bacillati</taxon>
        <taxon>Actinomycetota</taxon>
        <taxon>Thermoleophilia</taxon>
        <taxon>Solirubrobacterales</taxon>
        <taxon>Solirubrobacteraceae</taxon>
        <taxon>Solirubrobacter</taxon>
    </lineage>
</organism>
<evidence type="ECO:0000313" key="13">
    <source>
        <dbReference type="EMBL" id="MDA0165431.1"/>
    </source>
</evidence>
<comment type="caution">
    <text evidence="13">The sequence shown here is derived from an EMBL/GenBank/DDBJ whole genome shotgun (WGS) entry which is preliminary data.</text>
</comment>
<comment type="subcellular location">
    <subcellularLocation>
        <location evidence="2 10">Cytoplasm</location>
    </subcellularLocation>
</comment>
<evidence type="ECO:0000256" key="5">
    <source>
        <dbReference type="ARBA" id="ARBA00022490"/>
    </source>
</evidence>
<dbReference type="GO" id="GO:0004360">
    <property type="term" value="F:glutamine-fructose-6-phosphate transaminase (isomerizing) activity"/>
    <property type="evidence" value="ECO:0007669"/>
    <property type="project" value="UniProtKB-UniRule"/>
</dbReference>
<dbReference type="InterPro" id="IPR005855">
    <property type="entry name" value="GFAT"/>
</dbReference>
<name>A0A9X3N163_9ACTN</name>
<keyword evidence="9" id="KW-0315">Glutamine amidotransferase</keyword>
<evidence type="ECO:0000256" key="6">
    <source>
        <dbReference type="ARBA" id="ARBA00022576"/>
    </source>
</evidence>
<dbReference type="InterPro" id="IPR029055">
    <property type="entry name" value="Ntn_hydrolases_N"/>
</dbReference>
<proteinExistence type="inferred from homology"/>
<dbReference type="GO" id="GO:0005975">
    <property type="term" value="P:carbohydrate metabolic process"/>
    <property type="evidence" value="ECO:0007669"/>
    <property type="project" value="UniProtKB-UniRule"/>
</dbReference>
<dbReference type="HAMAP" id="MF_00164">
    <property type="entry name" value="GlmS"/>
    <property type="match status" value="1"/>
</dbReference>
<dbReference type="FunFam" id="3.40.50.10490:FF:000001">
    <property type="entry name" value="Glutamine--fructose-6-phosphate aminotransferase [isomerizing]"/>
    <property type="match status" value="1"/>
</dbReference>
<dbReference type="GO" id="GO:0006002">
    <property type="term" value="P:fructose 6-phosphate metabolic process"/>
    <property type="evidence" value="ECO:0007669"/>
    <property type="project" value="TreeGrafter"/>
</dbReference>
<feature type="domain" description="SIS" evidence="12">
    <location>
        <begin position="466"/>
        <end position="606"/>
    </location>
</feature>
<feature type="domain" description="SIS" evidence="12">
    <location>
        <begin position="292"/>
        <end position="432"/>
    </location>
</feature>
<dbReference type="Gene3D" id="3.40.50.10490">
    <property type="entry name" value="Glucose-6-phosphate isomerase like protein, domain 1"/>
    <property type="match status" value="2"/>
</dbReference>
<evidence type="ECO:0000256" key="10">
    <source>
        <dbReference type="HAMAP-Rule" id="MF_00164"/>
    </source>
</evidence>
<evidence type="ECO:0000256" key="2">
    <source>
        <dbReference type="ARBA" id="ARBA00004496"/>
    </source>
</evidence>
<dbReference type="PROSITE" id="PS51278">
    <property type="entry name" value="GATASE_TYPE_2"/>
    <property type="match status" value="1"/>
</dbReference>
<dbReference type="CDD" id="cd00714">
    <property type="entry name" value="GFAT"/>
    <property type="match status" value="1"/>
</dbReference>
<comment type="subunit">
    <text evidence="10">Homodimer.</text>
</comment>
<evidence type="ECO:0000256" key="7">
    <source>
        <dbReference type="ARBA" id="ARBA00022679"/>
    </source>
</evidence>
<evidence type="ECO:0000256" key="4">
    <source>
        <dbReference type="ARBA" id="ARBA00016090"/>
    </source>
</evidence>
<dbReference type="CDD" id="cd05009">
    <property type="entry name" value="SIS_GlmS_GlmD_2"/>
    <property type="match status" value="1"/>
</dbReference>
<keyword evidence="7 10" id="KW-0808">Transferase</keyword>
<dbReference type="InterPro" id="IPR035466">
    <property type="entry name" value="GlmS/AgaS_SIS"/>
</dbReference>
<dbReference type="RefSeq" id="WP_270044691.1">
    <property type="nucleotide sequence ID" value="NZ_JAPDOD010000047.1"/>
</dbReference>
<dbReference type="FunFam" id="3.60.20.10:FF:000006">
    <property type="entry name" value="Glutamine--fructose-6-phosphate aminotransferase [isomerizing]"/>
    <property type="match status" value="1"/>
</dbReference>
<sequence>MCGIVGYVGHQEVQDILLSGLEKLEYRGYDSAGISIQNDGQLDVIRAVGNLSQLKAAVEQREADGGVAVLVTPATTGIGHTRWATHGRVTEENAHPHYDPEDRVHVVVNGIVENYMELKQELLDSGAAFSSETDVEVIAHLIARDLEEHGLVESTRRTYNRLRGHYSFVAVAAEEPGVLVGARKECPLIVGRGDGEQFLASGIPAFLAHSRTVQALEDDELVVLTADGARFLHADGTPFERDTYQVDWDADAAEKGGFETFMLKEIHEQADAVADTIADRTVRPDGVDLPELDDELLRGATRLIIVACGTSYHAGLIGRYALEEWARIPVEMDVASEYRYRNPVVGPGDIVIGITQSGETLDTLAAMRLARERGATVIAVTNIMGSQATRDAHSTVYTRAGLEIGVAATKTFVAQVAVMYLLALRMAELRGTLTPERRTELVTRLKRIPHDIGVMLDKGSETIDRVAERHFEKEFFLYLGRHVGLPVSLEGALKLKEISYIATDAYAAGEMKHGPIALLDQDTPVVVVATDSPVLEKVISNIQEVKVRGAHVIAVATEGTDLGDNAEDTLRVPPTDWMLQPLLAVIPLQLLAYRIARLRGLNVDQPRNLAKTVTVE</sequence>
<dbReference type="PANTHER" id="PTHR10937">
    <property type="entry name" value="GLUCOSAMINE--FRUCTOSE-6-PHOSPHATE AMINOTRANSFERASE, ISOMERIZING"/>
    <property type="match status" value="1"/>
</dbReference>
<dbReference type="Proteomes" id="UP001149140">
    <property type="component" value="Unassembled WGS sequence"/>
</dbReference>
<dbReference type="Pfam" id="PF01380">
    <property type="entry name" value="SIS"/>
    <property type="match status" value="2"/>
</dbReference>
<dbReference type="NCBIfam" id="NF001484">
    <property type="entry name" value="PRK00331.1"/>
    <property type="match status" value="1"/>
</dbReference>
<dbReference type="InterPro" id="IPR001347">
    <property type="entry name" value="SIS_dom"/>
</dbReference>